<dbReference type="Pfam" id="PF03881">
    <property type="entry name" value="Fructosamin_kin"/>
    <property type="match status" value="1"/>
</dbReference>
<evidence type="ECO:0000256" key="1">
    <source>
        <dbReference type="ARBA" id="ARBA00011961"/>
    </source>
</evidence>
<organism evidence="3 4">
    <name type="scientific">Heterodermia speciosa</name>
    <dbReference type="NCBI Taxonomy" id="116794"/>
    <lineage>
        <taxon>Eukaryota</taxon>
        <taxon>Fungi</taxon>
        <taxon>Dikarya</taxon>
        <taxon>Ascomycota</taxon>
        <taxon>Pezizomycotina</taxon>
        <taxon>Lecanoromycetes</taxon>
        <taxon>OSLEUM clade</taxon>
        <taxon>Lecanoromycetidae</taxon>
        <taxon>Caliciales</taxon>
        <taxon>Physciaceae</taxon>
        <taxon>Heterodermia</taxon>
    </lineage>
</organism>
<accession>A0A8H3G3V4</accession>
<dbReference type="Gene3D" id="3.90.1200.10">
    <property type="match status" value="1"/>
</dbReference>
<dbReference type="PANTHER" id="PTHR12149:SF8">
    <property type="entry name" value="PROTEIN-RIBULOSAMINE 3-KINASE"/>
    <property type="match status" value="1"/>
</dbReference>
<protein>
    <recommendedName>
        <fullName evidence="1">protein-ribulosamine 3-kinase</fullName>
        <ecNumber evidence="1">2.7.1.172</ecNumber>
    </recommendedName>
</protein>
<dbReference type="EMBL" id="CAJPDS010000072">
    <property type="protein sequence ID" value="CAF9934112.1"/>
    <property type="molecule type" value="Genomic_DNA"/>
</dbReference>
<reference evidence="3" key="1">
    <citation type="submission" date="2021-03" db="EMBL/GenBank/DDBJ databases">
        <authorList>
            <person name="Tagirdzhanova G."/>
        </authorList>
    </citation>
    <scope>NUCLEOTIDE SEQUENCE</scope>
</reference>
<dbReference type="AlphaFoldDB" id="A0A8H3G3V4"/>
<dbReference type="InterPro" id="IPR011009">
    <property type="entry name" value="Kinase-like_dom_sf"/>
</dbReference>
<evidence type="ECO:0000256" key="2">
    <source>
        <dbReference type="ARBA" id="ARBA00048655"/>
    </source>
</evidence>
<dbReference type="InterPro" id="IPR016477">
    <property type="entry name" value="Fructo-/Ketosamine-3-kinase"/>
</dbReference>
<dbReference type="GO" id="GO:0102193">
    <property type="term" value="F:protein-ribulosamine 3-kinase activity"/>
    <property type="evidence" value="ECO:0007669"/>
    <property type="project" value="UniProtKB-EC"/>
</dbReference>
<dbReference type="EC" id="2.7.1.172" evidence="1"/>
<comment type="caution">
    <text evidence="3">The sequence shown here is derived from an EMBL/GenBank/DDBJ whole genome shotgun (WGS) entry which is preliminary data.</text>
</comment>
<dbReference type="Proteomes" id="UP000664521">
    <property type="component" value="Unassembled WGS sequence"/>
</dbReference>
<evidence type="ECO:0000313" key="3">
    <source>
        <dbReference type="EMBL" id="CAF9934112.1"/>
    </source>
</evidence>
<dbReference type="SUPFAM" id="SSF56112">
    <property type="entry name" value="Protein kinase-like (PK-like)"/>
    <property type="match status" value="1"/>
</dbReference>
<gene>
    <name evidence="3" type="ORF">HETSPECPRED_009110</name>
</gene>
<sequence>MLGEYESMQSIYAITPTFVPKPIAWGTFQSNDNLHFFLCDFHDMDLELPDVDRFTARLAELHRNSTSPNGKFGYHLTTYNGILPQDNTWTDSWEEYFSNNFKRMVELEEAAQGPPSEEQKLLVSSMLEKVIPRLLRPLETEGRRVKPCLIHGDMWYGNAATDVATEEPITFDASAFYGHNEYEVRTMRPDVRFKFGRAYLKAYHRRYPIALPLEDHADRNSLYSIRSRLHDACLFHATPRFRQILIDEMRKLVERFPKGYEAPEMVDMITENEYRDTSLLKSLPTGIRECVA</sequence>
<keyword evidence="4" id="KW-1185">Reference proteome</keyword>
<proteinExistence type="predicted"/>
<dbReference type="OrthoDB" id="5392053at2759"/>
<name>A0A8H3G3V4_9LECA</name>
<comment type="catalytic activity">
    <reaction evidence="2">
        <text>N(6)-D-ribulosyl-L-lysyl-[protein] + ATP = N(6)-(3-O-phospho-D-ribulosyl)-L-lysyl-[protein] + ADP + H(+)</text>
        <dbReference type="Rhea" id="RHEA:48432"/>
        <dbReference type="Rhea" id="RHEA-COMP:12103"/>
        <dbReference type="Rhea" id="RHEA-COMP:12104"/>
        <dbReference type="ChEBI" id="CHEBI:15378"/>
        <dbReference type="ChEBI" id="CHEBI:30616"/>
        <dbReference type="ChEBI" id="CHEBI:90418"/>
        <dbReference type="ChEBI" id="CHEBI:90420"/>
        <dbReference type="ChEBI" id="CHEBI:456216"/>
        <dbReference type="EC" id="2.7.1.172"/>
    </reaction>
    <physiologicalReaction direction="left-to-right" evidence="2">
        <dbReference type="Rhea" id="RHEA:48433"/>
    </physiologicalReaction>
</comment>
<dbReference type="PANTHER" id="PTHR12149">
    <property type="entry name" value="FRUCTOSAMINE 3 KINASE-RELATED PROTEIN"/>
    <property type="match status" value="1"/>
</dbReference>
<evidence type="ECO:0000313" key="4">
    <source>
        <dbReference type="Proteomes" id="UP000664521"/>
    </source>
</evidence>